<keyword evidence="2" id="KW-1185">Reference proteome</keyword>
<dbReference type="AlphaFoldDB" id="A0A4Q2D4A6"/>
<proteinExistence type="predicted"/>
<dbReference type="EMBL" id="SDEE01000752">
    <property type="protein sequence ID" value="RXW14170.1"/>
    <property type="molecule type" value="Genomic_DNA"/>
</dbReference>
<gene>
    <name evidence="1" type="ORF">EST38_g11684</name>
</gene>
<dbReference type="Proteomes" id="UP000290288">
    <property type="component" value="Unassembled WGS sequence"/>
</dbReference>
<reference evidence="1 2" key="1">
    <citation type="submission" date="2019-01" db="EMBL/GenBank/DDBJ databases">
        <title>Draft genome sequence of Psathyrella aberdarensis IHI B618.</title>
        <authorList>
            <person name="Buettner E."/>
            <person name="Kellner H."/>
        </authorList>
    </citation>
    <scope>NUCLEOTIDE SEQUENCE [LARGE SCALE GENOMIC DNA]</scope>
    <source>
        <strain evidence="1 2">IHI B618</strain>
    </source>
</reference>
<protein>
    <submittedName>
        <fullName evidence="1">Uncharacterized protein</fullName>
    </submittedName>
</protein>
<name>A0A4Q2D4A6_9AGAR</name>
<comment type="caution">
    <text evidence="1">The sequence shown here is derived from an EMBL/GenBank/DDBJ whole genome shotgun (WGS) entry which is preliminary data.</text>
</comment>
<evidence type="ECO:0000313" key="1">
    <source>
        <dbReference type="EMBL" id="RXW14170.1"/>
    </source>
</evidence>
<sequence length="67" mass="8008">MLFIRHALKFPPQKRRKDPAILQALDNLPEGLREMVENVILGDWDDGLFQSKEDYFKVFQDIVDWFN</sequence>
<evidence type="ECO:0000313" key="2">
    <source>
        <dbReference type="Proteomes" id="UP000290288"/>
    </source>
</evidence>
<accession>A0A4Q2D4A6</accession>
<organism evidence="1 2">
    <name type="scientific">Candolleomyces aberdarensis</name>
    <dbReference type="NCBI Taxonomy" id="2316362"/>
    <lineage>
        <taxon>Eukaryota</taxon>
        <taxon>Fungi</taxon>
        <taxon>Dikarya</taxon>
        <taxon>Basidiomycota</taxon>
        <taxon>Agaricomycotina</taxon>
        <taxon>Agaricomycetes</taxon>
        <taxon>Agaricomycetidae</taxon>
        <taxon>Agaricales</taxon>
        <taxon>Agaricineae</taxon>
        <taxon>Psathyrellaceae</taxon>
        <taxon>Candolleomyces</taxon>
    </lineage>
</organism>